<dbReference type="PANTHER" id="PTHR43289:SF34">
    <property type="entry name" value="SERINE_THREONINE-PROTEIN KINASE YBDM-RELATED"/>
    <property type="match status" value="1"/>
</dbReference>
<keyword evidence="9" id="KW-1185">Reference proteome</keyword>
<keyword evidence="2" id="KW-0547">Nucleotide-binding</keyword>
<feature type="region of interest" description="Disordered" evidence="5">
    <location>
        <begin position="127"/>
        <end position="165"/>
    </location>
</feature>
<dbReference type="GO" id="GO:0005524">
    <property type="term" value="F:ATP binding"/>
    <property type="evidence" value="ECO:0007669"/>
    <property type="project" value="UniProtKB-KW"/>
</dbReference>
<dbReference type="Pfam" id="PF00069">
    <property type="entry name" value="Pkinase"/>
    <property type="match status" value="1"/>
</dbReference>
<evidence type="ECO:0000256" key="5">
    <source>
        <dbReference type="SAM" id="MobiDB-lite"/>
    </source>
</evidence>
<dbReference type="AlphaFoldDB" id="A0A8K1ZXB0"/>
<keyword evidence="4" id="KW-0067">ATP-binding</keyword>
<dbReference type="EMBL" id="WVIC01000005">
    <property type="protein sequence ID" value="NCJ05588.1"/>
    <property type="molecule type" value="Genomic_DNA"/>
</dbReference>
<keyword evidence="1" id="KW-0808">Transferase</keyword>
<organism evidence="8 9">
    <name type="scientific">Petrachloros mirabilis ULC683</name>
    <dbReference type="NCBI Taxonomy" id="2781853"/>
    <lineage>
        <taxon>Bacteria</taxon>
        <taxon>Bacillati</taxon>
        <taxon>Cyanobacteriota</taxon>
        <taxon>Cyanophyceae</taxon>
        <taxon>Synechococcales</taxon>
        <taxon>Petrachlorosaceae</taxon>
        <taxon>Petrachloros</taxon>
        <taxon>Petrachloros mirabilis</taxon>
    </lineage>
</organism>
<evidence type="ECO:0000256" key="1">
    <source>
        <dbReference type="ARBA" id="ARBA00022679"/>
    </source>
</evidence>
<name>A0A8K1ZXB0_9CYAN</name>
<dbReference type="PROSITE" id="PS50006">
    <property type="entry name" value="FHA_DOMAIN"/>
    <property type="match status" value="1"/>
</dbReference>
<feature type="domain" description="Protein kinase" evidence="7">
    <location>
        <begin position="205"/>
        <end position="455"/>
    </location>
</feature>
<dbReference type="RefSeq" id="WP_161824069.1">
    <property type="nucleotide sequence ID" value="NZ_WVIC01000005.1"/>
</dbReference>
<evidence type="ECO:0000256" key="2">
    <source>
        <dbReference type="ARBA" id="ARBA00022741"/>
    </source>
</evidence>
<dbReference type="SMART" id="SM00220">
    <property type="entry name" value="S_TKc"/>
    <property type="match status" value="1"/>
</dbReference>
<dbReference type="InterPro" id="IPR000719">
    <property type="entry name" value="Prot_kinase_dom"/>
</dbReference>
<dbReference type="SUPFAM" id="SSF49879">
    <property type="entry name" value="SMAD/FHA domain"/>
    <property type="match status" value="1"/>
</dbReference>
<dbReference type="InterPro" id="IPR000253">
    <property type="entry name" value="FHA_dom"/>
</dbReference>
<dbReference type="CDD" id="cd14014">
    <property type="entry name" value="STKc_PknB_like"/>
    <property type="match status" value="1"/>
</dbReference>
<feature type="compositionally biased region" description="Low complexity" evidence="5">
    <location>
        <begin position="132"/>
        <end position="145"/>
    </location>
</feature>
<dbReference type="SUPFAM" id="SSF56112">
    <property type="entry name" value="Protein kinase-like (PK-like)"/>
    <property type="match status" value="1"/>
</dbReference>
<dbReference type="Proteomes" id="UP000607397">
    <property type="component" value="Unassembled WGS sequence"/>
</dbReference>
<protein>
    <submittedName>
        <fullName evidence="8">FHA domain-containing protein</fullName>
    </submittedName>
</protein>
<evidence type="ECO:0000256" key="4">
    <source>
        <dbReference type="ARBA" id="ARBA00022840"/>
    </source>
</evidence>
<evidence type="ECO:0000259" key="7">
    <source>
        <dbReference type="PROSITE" id="PS50011"/>
    </source>
</evidence>
<sequence length="455" mass="49651">MITLTLLHPVQSTPVQSWSFDQDPVIRIGRAVDNHVVLYSAVVSRYHVELRKVGQQWDVVNIGTNGTYLDGKRVHQAPLSSGNVMRLARSGPNIQIQIQTGTSPASNPATLTDPQVAEPLASPEAFVDSEDAPAPSEEPVAAVDPSGTSASPPDESQGFSVQGIHPFPSAVQLPQPCAHERAKDGDLFCVECGHPLKVWRTIAAYTLLKRLGTSENTFVGWREGHTVVLKTLKPDWAGQAEAIGNFQHQAEALCQLSHPGMPKIYEAFEAGGQSFVVSDLIYGQTLKQWVALRGPLSEVQAVSWILDLCDLLQYLQQQDPPIVHPSLKPSNLIRPTIPHGYNPVVLVDFGEVKQVTPEAGTLVGAVGYAAPEQQTGKATPASNLYSLGGILVYLLTGQEPDAFYRLVDQVFRLQIQDMARLSPAMQGIIEQLTHPRPEDRYRSVQAVVRDLQQLL</sequence>
<dbReference type="InterPro" id="IPR011009">
    <property type="entry name" value="Kinase-like_dom_sf"/>
</dbReference>
<reference evidence="8" key="1">
    <citation type="submission" date="2019-12" db="EMBL/GenBank/DDBJ databases">
        <title>High-Quality draft genome sequences of three cyanobacteria isolated from the limestone walls of the Old Cathedral of Coimbra.</title>
        <authorList>
            <person name="Tiago I."/>
            <person name="Soares F."/>
            <person name="Portugal A."/>
        </authorList>
    </citation>
    <scope>NUCLEOTIDE SEQUENCE [LARGE SCALE GENOMIC DNA]</scope>
    <source>
        <strain evidence="8">C</strain>
    </source>
</reference>
<dbReference type="PANTHER" id="PTHR43289">
    <property type="entry name" value="MITOGEN-ACTIVATED PROTEIN KINASE KINASE KINASE 20-RELATED"/>
    <property type="match status" value="1"/>
</dbReference>
<dbReference type="Gene3D" id="2.60.200.20">
    <property type="match status" value="1"/>
</dbReference>
<gene>
    <name evidence="8" type="ORF">GS597_03510</name>
</gene>
<evidence type="ECO:0000259" key="6">
    <source>
        <dbReference type="PROSITE" id="PS50006"/>
    </source>
</evidence>
<comment type="caution">
    <text evidence="8">The sequence shown here is derived from an EMBL/GenBank/DDBJ whole genome shotgun (WGS) entry which is preliminary data.</text>
</comment>
<dbReference type="Gene3D" id="1.10.510.10">
    <property type="entry name" value="Transferase(Phosphotransferase) domain 1"/>
    <property type="match status" value="1"/>
</dbReference>
<accession>A0A8K1ZXB0</accession>
<dbReference type="Gene3D" id="3.30.200.20">
    <property type="entry name" value="Phosphorylase Kinase, domain 1"/>
    <property type="match status" value="1"/>
</dbReference>
<dbReference type="GO" id="GO:0004674">
    <property type="term" value="F:protein serine/threonine kinase activity"/>
    <property type="evidence" value="ECO:0007669"/>
    <property type="project" value="TreeGrafter"/>
</dbReference>
<evidence type="ECO:0000313" key="8">
    <source>
        <dbReference type="EMBL" id="NCJ05588.1"/>
    </source>
</evidence>
<evidence type="ECO:0000313" key="9">
    <source>
        <dbReference type="Proteomes" id="UP000607397"/>
    </source>
</evidence>
<dbReference type="SMART" id="SM00240">
    <property type="entry name" value="FHA"/>
    <property type="match status" value="1"/>
</dbReference>
<proteinExistence type="predicted"/>
<evidence type="ECO:0000256" key="3">
    <source>
        <dbReference type="ARBA" id="ARBA00022777"/>
    </source>
</evidence>
<dbReference type="Pfam" id="PF00498">
    <property type="entry name" value="FHA"/>
    <property type="match status" value="1"/>
</dbReference>
<feature type="domain" description="FHA" evidence="6">
    <location>
        <begin position="26"/>
        <end position="74"/>
    </location>
</feature>
<keyword evidence="3" id="KW-0418">Kinase</keyword>
<dbReference type="PROSITE" id="PS50011">
    <property type="entry name" value="PROTEIN_KINASE_DOM"/>
    <property type="match status" value="1"/>
</dbReference>
<dbReference type="InterPro" id="IPR008984">
    <property type="entry name" value="SMAD_FHA_dom_sf"/>
</dbReference>